<dbReference type="Proteomes" id="UP000287033">
    <property type="component" value="Unassembled WGS sequence"/>
</dbReference>
<feature type="compositionally biased region" description="Basic and acidic residues" evidence="1">
    <location>
        <begin position="12"/>
        <end position="39"/>
    </location>
</feature>
<comment type="caution">
    <text evidence="2">The sequence shown here is derived from an EMBL/GenBank/DDBJ whole genome shotgun (WGS) entry which is preliminary data.</text>
</comment>
<organism evidence="2 3">
    <name type="scientific">Chiloscyllium punctatum</name>
    <name type="common">Brownbanded bambooshark</name>
    <name type="synonym">Hemiscyllium punctatum</name>
    <dbReference type="NCBI Taxonomy" id="137246"/>
    <lineage>
        <taxon>Eukaryota</taxon>
        <taxon>Metazoa</taxon>
        <taxon>Chordata</taxon>
        <taxon>Craniata</taxon>
        <taxon>Vertebrata</taxon>
        <taxon>Chondrichthyes</taxon>
        <taxon>Elasmobranchii</taxon>
        <taxon>Galeomorphii</taxon>
        <taxon>Galeoidea</taxon>
        <taxon>Orectolobiformes</taxon>
        <taxon>Hemiscylliidae</taxon>
        <taxon>Chiloscyllium</taxon>
    </lineage>
</organism>
<dbReference type="EMBL" id="BEZZ01249528">
    <property type="protein sequence ID" value="GCC48519.1"/>
    <property type="molecule type" value="Genomic_DNA"/>
</dbReference>
<accession>A0A401U0V3</accession>
<keyword evidence="3" id="KW-1185">Reference proteome</keyword>
<evidence type="ECO:0000256" key="1">
    <source>
        <dbReference type="SAM" id="MobiDB-lite"/>
    </source>
</evidence>
<proteinExistence type="predicted"/>
<feature type="region of interest" description="Disordered" evidence="1">
    <location>
        <begin position="1"/>
        <end position="71"/>
    </location>
</feature>
<reference evidence="2 3" key="1">
    <citation type="journal article" date="2018" name="Nat. Ecol. Evol.">
        <title>Shark genomes provide insights into elasmobranch evolution and the origin of vertebrates.</title>
        <authorList>
            <person name="Hara Y"/>
            <person name="Yamaguchi K"/>
            <person name="Onimaru K"/>
            <person name="Kadota M"/>
            <person name="Koyanagi M"/>
            <person name="Keeley SD"/>
            <person name="Tatsumi K"/>
            <person name="Tanaka K"/>
            <person name="Motone F"/>
            <person name="Kageyama Y"/>
            <person name="Nozu R"/>
            <person name="Adachi N"/>
            <person name="Nishimura O"/>
            <person name="Nakagawa R"/>
            <person name="Tanegashima C"/>
            <person name="Kiyatake I"/>
            <person name="Matsumoto R"/>
            <person name="Murakumo K"/>
            <person name="Nishida K"/>
            <person name="Terakita A"/>
            <person name="Kuratani S"/>
            <person name="Sato K"/>
            <person name="Hyodo S Kuraku.S."/>
        </authorList>
    </citation>
    <scope>NUCLEOTIDE SEQUENCE [LARGE SCALE GENOMIC DNA]</scope>
</reference>
<evidence type="ECO:0000313" key="2">
    <source>
        <dbReference type="EMBL" id="GCC48519.1"/>
    </source>
</evidence>
<evidence type="ECO:0000313" key="3">
    <source>
        <dbReference type="Proteomes" id="UP000287033"/>
    </source>
</evidence>
<name>A0A401U0V3_CHIPU</name>
<sequence>MVPDCFIMTLDPAERETARDVVADEPDHERAGDDGEHTGRGKQAPVHAGGRHRARHDRRDRLGLHRGQRAR</sequence>
<protein>
    <submittedName>
        <fullName evidence="2">Uncharacterized protein</fullName>
    </submittedName>
</protein>
<gene>
    <name evidence="2" type="ORF">chiPu_0032940</name>
</gene>
<feature type="non-terminal residue" evidence="2">
    <location>
        <position position="71"/>
    </location>
</feature>
<dbReference type="AlphaFoldDB" id="A0A401U0V3"/>